<keyword evidence="3" id="KW-1185">Reference proteome</keyword>
<proteinExistence type="predicted"/>
<organism evidence="2 3">
    <name type="scientific">Coprinellus micaceus</name>
    <name type="common">Glistening ink-cap mushroom</name>
    <name type="synonym">Coprinus micaceus</name>
    <dbReference type="NCBI Taxonomy" id="71717"/>
    <lineage>
        <taxon>Eukaryota</taxon>
        <taxon>Fungi</taxon>
        <taxon>Dikarya</taxon>
        <taxon>Basidiomycota</taxon>
        <taxon>Agaricomycotina</taxon>
        <taxon>Agaricomycetes</taxon>
        <taxon>Agaricomycetidae</taxon>
        <taxon>Agaricales</taxon>
        <taxon>Agaricineae</taxon>
        <taxon>Psathyrellaceae</taxon>
        <taxon>Coprinellus</taxon>
    </lineage>
</organism>
<dbReference type="AlphaFoldDB" id="A0A4Y7TZQ7"/>
<feature type="compositionally biased region" description="Acidic residues" evidence="1">
    <location>
        <begin position="64"/>
        <end position="102"/>
    </location>
</feature>
<sequence length="149" mass="17013">MRLPWLAKKDQVFVKLGEVMQAPRKGWLDQDLWTNGVIDRHFALKGFAPRSTTVNTSLWHTDGCSEDEDCEDGEDSGWDDSDEENDECDYESEASESEDGDEIGLRLYTGIESRIRYYPDDVVTIKGLFKLLSDPQLNADAERQLYIAI</sequence>
<evidence type="ECO:0000256" key="1">
    <source>
        <dbReference type="SAM" id="MobiDB-lite"/>
    </source>
</evidence>
<gene>
    <name evidence="2" type="ORF">FA13DRAFT_1825803</name>
</gene>
<accession>A0A4Y7TZQ7</accession>
<name>A0A4Y7TZQ7_COPMI</name>
<evidence type="ECO:0000313" key="2">
    <source>
        <dbReference type="EMBL" id="TEB39656.1"/>
    </source>
</evidence>
<comment type="caution">
    <text evidence="2">The sequence shown here is derived from an EMBL/GenBank/DDBJ whole genome shotgun (WGS) entry which is preliminary data.</text>
</comment>
<evidence type="ECO:0000313" key="3">
    <source>
        <dbReference type="Proteomes" id="UP000298030"/>
    </source>
</evidence>
<reference evidence="2 3" key="1">
    <citation type="journal article" date="2019" name="Nat. Ecol. Evol.">
        <title>Megaphylogeny resolves global patterns of mushroom evolution.</title>
        <authorList>
            <person name="Varga T."/>
            <person name="Krizsan K."/>
            <person name="Foldi C."/>
            <person name="Dima B."/>
            <person name="Sanchez-Garcia M."/>
            <person name="Sanchez-Ramirez S."/>
            <person name="Szollosi G.J."/>
            <person name="Szarkandi J.G."/>
            <person name="Papp V."/>
            <person name="Albert L."/>
            <person name="Andreopoulos W."/>
            <person name="Angelini C."/>
            <person name="Antonin V."/>
            <person name="Barry K.W."/>
            <person name="Bougher N.L."/>
            <person name="Buchanan P."/>
            <person name="Buyck B."/>
            <person name="Bense V."/>
            <person name="Catcheside P."/>
            <person name="Chovatia M."/>
            <person name="Cooper J."/>
            <person name="Damon W."/>
            <person name="Desjardin D."/>
            <person name="Finy P."/>
            <person name="Geml J."/>
            <person name="Haridas S."/>
            <person name="Hughes K."/>
            <person name="Justo A."/>
            <person name="Karasinski D."/>
            <person name="Kautmanova I."/>
            <person name="Kiss B."/>
            <person name="Kocsube S."/>
            <person name="Kotiranta H."/>
            <person name="LaButti K.M."/>
            <person name="Lechner B.E."/>
            <person name="Liimatainen K."/>
            <person name="Lipzen A."/>
            <person name="Lukacs Z."/>
            <person name="Mihaltcheva S."/>
            <person name="Morgado L.N."/>
            <person name="Niskanen T."/>
            <person name="Noordeloos M.E."/>
            <person name="Ohm R.A."/>
            <person name="Ortiz-Santana B."/>
            <person name="Ovrebo C."/>
            <person name="Racz N."/>
            <person name="Riley R."/>
            <person name="Savchenko A."/>
            <person name="Shiryaev A."/>
            <person name="Soop K."/>
            <person name="Spirin V."/>
            <person name="Szebenyi C."/>
            <person name="Tomsovsky M."/>
            <person name="Tulloss R.E."/>
            <person name="Uehling J."/>
            <person name="Grigoriev I.V."/>
            <person name="Vagvolgyi C."/>
            <person name="Papp T."/>
            <person name="Martin F.M."/>
            <person name="Miettinen O."/>
            <person name="Hibbett D.S."/>
            <person name="Nagy L.G."/>
        </authorList>
    </citation>
    <scope>NUCLEOTIDE SEQUENCE [LARGE SCALE GENOMIC DNA]</scope>
    <source>
        <strain evidence="2 3">FP101781</strain>
    </source>
</reference>
<dbReference type="Proteomes" id="UP000298030">
    <property type="component" value="Unassembled WGS sequence"/>
</dbReference>
<protein>
    <submittedName>
        <fullName evidence="2">Uncharacterized protein</fullName>
    </submittedName>
</protein>
<dbReference type="EMBL" id="QPFP01000001">
    <property type="protein sequence ID" value="TEB39656.1"/>
    <property type="molecule type" value="Genomic_DNA"/>
</dbReference>
<feature type="region of interest" description="Disordered" evidence="1">
    <location>
        <begin position="58"/>
        <end position="102"/>
    </location>
</feature>